<gene>
    <name evidence="1" type="ORF">ACGFYS_31120</name>
</gene>
<evidence type="ECO:0000313" key="2">
    <source>
        <dbReference type="Proteomes" id="UP001604282"/>
    </source>
</evidence>
<organism evidence="1 2">
    <name type="scientific">Streptomyces omiyaensis</name>
    <dbReference type="NCBI Taxonomy" id="68247"/>
    <lineage>
        <taxon>Bacteria</taxon>
        <taxon>Bacillati</taxon>
        <taxon>Actinomycetota</taxon>
        <taxon>Actinomycetes</taxon>
        <taxon>Kitasatosporales</taxon>
        <taxon>Streptomycetaceae</taxon>
        <taxon>Streptomyces</taxon>
    </lineage>
</organism>
<dbReference type="EMBL" id="JBICZW010000029">
    <property type="protein sequence ID" value="MFG3193380.1"/>
    <property type="molecule type" value="Genomic_DNA"/>
</dbReference>
<protein>
    <recommendedName>
        <fullName evidence="3">DUF3558 domain-containing protein</fullName>
    </recommendedName>
</protein>
<name>A0ABW7C102_9ACTN</name>
<comment type="caution">
    <text evidence="1">The sequence shown here is derived from an EMBL/GenBank/DDBJ whole genome shotgun (WGS) entry which is preliminary data.</text>
</comment>
<dbReference type="Proteomes" id="UP001604282">
    <property type="component" value="Unassembled WGS sequence"/>
</dbReference>
<keyword evidence="2" id="KW-1185">Reference proteome</keyword>
<proteinExistence type="predicted"/>
<dbReference type="PROSITE" id="PS51257">
    <property type="entry name" value="PROKAR_LIPOPROTEIN"/>
    <property type="match status" value="1"/>
</dbReference>
<evidence type="ECO:0000313" key="1">
    <source>
        <dbReference type="EMBL" id="MFG3193380.1"/>
    </source>
</evidence>
<dbReference type="RefSeq" id="WP_189852925.1">
    <property type="nucleotide sequence ID" value="NZ_BMVV01000031.1"/>
</dbReference>
<reference evidence="1 2" key="1">
    <citation type="submission" date="2024-10" db="EMBL/GenBank/DDBJ databases">
        <title>The Natural Products Discovery Center: Release of the First 8490 Sequenced Strains for Exploring Actinobacteria Biosynthetic Diversity.</title>
        <authorList>
            <person name="Kalkreuter E."/>
            <person name="Kautsar S.A."/>
            <person name="Yang D."/>
            <person name="Bader C.D."/>
            <person name="Teijaro C.N."/>
            <person name="Fluegel L."/>
            <person name="Davis C.M."/>
            <person name="Simpson J.R."/>
            <person name="Lauterbach L."/>
            <person name="Steele A.D."/>
            <person name="Gui C."/>
            <person name="Meng S."/>
            <person name="Li G."/>
            <person name="Viehrig K."/>
            <person name="Ye F."/>
            <person name="Su P."/>
            <person name="Kiefer A.F."/>
            <person name="Nichols A."/>
            <person name="Cepeda A.J."/>
            <person name="Yan W."/>
            <person name="Fan B."/>
            <person name="Jiang Y."/>
            <person name="Adhikari A."/>
            <person name="Zheng C.-J."/>
            <person name="Schuster L."/>
            <person name="Cowan T.M."/>
            <person name="Smanski M.J."/>
            <person name="Chevrette M.G."/>
            <person name="De Carvalho L.P.S."/>
            <person name="Shen B."/>
        </authorList>
    </citation>
    <scope>NUCLEOTIDE SEQUENCE [LARGE SCALE GENOMIC DNA]</scope>
    <source>
        <strain evidence="1 2">NPDC048229</strain>
    </source>
</reference>
<evidence type="ECO:0008006" key="3">
    <source>
        <dbReference type="Google" id="ProtNLM"/>
    </source>
</evidence>
<sequence length="182" mass="19300">MSTNTRRLAAALLAGGLAVSLTGCGGGRAYTVPDAACGVPLNEKKLDPFLVDGKTFKVVGDSLVDTGKKSQGRCDLSVDDWLVVSFEVNKVDKLYDPLAESESFRFVHPAKVEDLPFPGLGAVGDRTAMISTKCAGPGADYLVTEVRLSTKIEGDVAERRKNIETLTVDLVPKVKKALGCTV</sequence>
<accession>A0ABW7C102</accession>